<evidence type="ECO:0000259" key="3">
    <source>
        <dbReference type="SMART" id="SM00903"/>
    </source>
</evidence>
<keyword evidence="5" id="KW-1185">Reference proteome</keyword>
<dbReference type="Gene3D" id="2.30.110.10">
    <property type="entry name" value="Electron Transport, Fmn-binding Protein, Chain A"/>
    <property type="match status" value="1"/>
</dbReference>
<dbReference type="EMBL" id="PIUM01000004">
    <property type="protein sequence ID" value="PKU25546.1"/>
    <property type="molecule type" value="Genomic_DNA"/>
</dbReference>
<sequence>MSFNPRTFRNALGCFPTGVTIVTSLKEDGAPIGVTISSFSSLSLSPPLVLFCLDDRNSELDSFLRAGHFAINVLSDAQQDLSDRFASRKSGKWDGVSWEPWNSGVPILNGCLANFECALVAVHDGGDHRIFVGQVERMRQSEEGKPLIYWRGNYVGLSDSLS</sequence>
<dbReference type="SMART" id="SM00903">
    <property type="entry name" value="Flavin_Reduct"/>
    <property type="match status" value="1"/>
</dbReference>
<dbReference type="GO" id="GO:0042602">
    <property type="term" value="F:riboflavin reductase (NADPH) activity"/>
    <property type="evidence" value="ECO:0007669"/>
    <property type="project" value="TreeGrafter"/>
</dbReference>
<evidence type="ECO:0000256" key="2">
    <source>
        <dbReference type="ARBA" id="ARBA00023002"/>
    </source>
</evidence>
<dbReference type="SUPFAM" id="SSF50475">
    <property type="entry name" value="FMN-binding split barrel"/>
    <property type="match status" value="1"/>
</dbReference>
<comment type="similarity">
    <text evidence="1">Belongs to the non-flavoprotein flavin reductase family.</text>
</comment>
<reference evidence="5" key="1">
    <citation type="submission" date="2017-12" db="EMBL/GenBank/DDBJ databases">
        <title>Draft genome sequence of Telmatospirillum siberiense 26-4b1T, an acidotolerant peatland alphaproteobacterium potentially involved in sulfur cycling.</title>
        <authorList>
            <person name="Hausmann B."/>
            <person name="Pjevac P."/>
            <person name="Schreck K."/>
            <person name="Herbold C.W."/>
            <person name="Daims H."/>
            <person name="Wagner M."/>
            <person name="Pester M."/>
            <person name="Loy A."/>
        </authorList>
    </citation>
    <scope>NUCLEOTIDE SEQUENCE [LARGE SCALE GENOMIC DNA]</scope>
    <source>
        <strain evidence="5">26-4b1</strain>
    </source>
</reference>
<feature type="domain" description="Flavin reductase like" evidence="3">
    <location>
        <begin position="12"/>
        <end position="156"/>
    </location>
</feature>
<accession>A0A2N3PYP9</accession>
<name>A0A2N3PYP9_9PROT</name>
<dbReference type="InterPro" id="IPR050268">
    <property type="entry name" value="NADH-dep_flavin_reductase"/>
</dbReference>
<comment type="caution">
    <text evidence="4">The sequence shown here is derived from an EMBL/GenBank/DDBJ whole genome shotgun (WGS) entry which is preliminary data.</text>
</comment>
<evidence type="ECO:0000313" key="5">
    <source>
        <dbReference type="Proteomes" id="UP000233293"/>
    </source>
</evidence>
<dbReference type="PANTHER" id="PTHR30466:SF11">
    <property type="entry name" value="FLAVIN-DEPENDENT MONOOXYGENASE, REDUCTASE SUBUNIT HSAB"/>
    <property type="match status" value="1"/>
</dbReference>
<dbReference type="InterPro" id="IPR002563">
    <property type="entry name" value="Flavin_Rdtase-like_dom"/>
</dbReference>
<dbReference type="RefSeq" id="WP_101249601.1">
    <property type="nucleotide sequence ID" value="NZ_PIUM01000004.1"/>
</dbReference>
<dbReference type="GO" id="GO:0010181">
    <property type="term" value="F:FMN binding"/>
    <property type="evidence" value="ECO:0007669"/>
    <property type="project" value="InterPro"/>
</dbReference>
<gene>
    <name evidence="4" type="ORF">CWS72_05630</name>
</gene>
<dbReference type="PANTHER" id="PTHR30466">
    <property type="entry name" value="FLAVIN REDUCTASE"/>
    <property type="match status" value="1"/>
</dbReference>
<evidence type="ECO:0000256" key="1">
    <source>
        <dbReference type="ARBA" id="ARBA00008898"/>
    </source>
</evidence>
<dbReference type="InterPro" id="IPR012349">
    <property type="entry name" value="Split_barrel_FMN-bd"/>
</dbReference>
<dbReference type="Pfam" id="PF01613">
    <property type="entry name" value="Flavin_Reduct"/>
    <property type="match status" value="1"/>
</dbReference>
<proteinExistence type="inferred from homology"/>
<dbReference type="OrthoDB" id="9792858at2"/>
<keyword evidence="2" id="KW-0560">Oxidoreductase</keyword>
<dbReference type="Proteomes" id="UP000233293">
    <property type="component" value="Unassembled WGS sequence"/>
</dbReference>
<evidence type="ECO:0000313" key="4">
    <source>
        <dbReference type="EMBL" id="PKU25546.1"/>
    </source>
</evidence>
<dbReference type="AlphaFoldDB" id="A0A2N3PYP9"/>
<organism evidence="4 5">
    <name type="scientific">Telmatospirillum siberiense</name>
    <dbReference type="NCBI Taxonomy" id="382514"/>
    <lineage>
        <taxon>Bacteria</taxon>
        <taxon>Pseudomonadati</taxon>
        <taxon>Pseudomonadota</taxon>
        <taxon>Alphaproteobacteria</taxon>
        <taxon>Rhodospirillales</taxon>
        <taxon>Rhodospirillaceae</taxon>
        <taxon>Telmatospirillum</taxon>
    </lineage>
</organism>
<protein>
    <submittedName>
        <fullName evidence="4">Flavin reductase</fullName>
    </submittedName>
</protein>